<dbReference type="EMBL" id="JADBEM010000001">
    <property type="protein sequence ID" value="MBE1612878.1"/>
    <property type="molecule type" value="Genomic_DNA"/>
</dbReference>
<evidence type="ECO:0000313" key="2">
    <source>
        <dbReference type="Proteomes" id="UP000638648"/>
    </source>
</evidence>
<dbReference type="Proteomes" id="UP000638648">
    <property type="component" value="Unassembled WGS sequence"/>
</dbReference>
<sequence>MARTWSGVPLLMMADYLADPMWVRSPSGRGGRMVPLEELPLSADLVGRLRAWAGVFDDLARTNYEWPSAEAHGRWIDTGRSLCEEARAELGDLYDVTYFHDRDLSDRPGG</sequence>
<reference evidence="1" key="1">
    <citation type="submission" date="2020-10" db="EMBL/GenBank/DDBJ databases">
        <title>Sequencing the genomes of 1000 actinobacteria strains.</title>
        <authorList>
            <person name="Klenk H.-P."/>
        </authorList>
    </citation>
    <scope>NUCLEOTIDE SEQUENCE</scope>
    <source>
        <strain evidence="1">DSM 45354</strain>
    </source>
</reference>
<accession>A0A927N8C9</accession>
<comment type="caution">
    <text evidence="1">The sequence shown here is derived from an EMBL/GenBank/DDBJ whole genome shotgun (WGS) entry which is preliminary data.</text>
</comment>
<dbReference type="RefSeq" id="WP_192755846.1">
    <property type="nucleotide sequence ID" value="NZ_BAABJL010000211.1"/>
</dbReference>
<gene>
    <name evidence="1" type="ORF">HEB94_009726</name>
</gene>
<name>A0A927N8C9_9ACTN</name>
<dbReference type="AlphaFoldDB" id="A0A927N8C9"/>
<organism evidence="1 2">
    <name type="scientific">Actinopolymorpha pittospori</name>
    <dbReference type="NCBI Taxonomy" id="648752"/>
    <lineage>
        <taxon>Bacteria</taxon>
        <taxon>Bacillati</taxon>
        <taxon>Actinomycetota</taxon>
        <taxon>Actinomycetes</taxon>
        <taxon>Propionibacteriales</taxon>
        <taxon>Actinopolymorphaceae</taxon>
        <taxon>Actinopolymorpha</taxon>
    </lineage>
</organism>
<evidence type="ECO:0000313" key="1">
    <source>
        <dbReference type="EMBL" id="MBE1612878.1"/>
    </source>
</evidence>
<proteinExistence type="predicted"/>
<protein>
    <submittedName>
        <fullName evidence="1">Uncharacterized protein</fullName>
    </submittedName>
</protein>
<keyword evidence="2" id="KW-1185">Reference proteome</keyword>